<keyword evidence="2" id="KW-1185">Reference proteome</keyword>
<reference evidence="1 2" key="1">
    <citation type="journal article" date="2022" name="Int. J. Syst. Evol. Microbiol.">
        <title>Miniphocaeibacter halophilus sp. nov., an ammonium-tolerant acetate-producing bacterium isolated from a biogas system.</title>
        <authorList>
            <person name="Schnurer A."/>
            <person name="Singh A."/>
            <person name="Bi S."/>
            <person name="Qiao W."/>
            <person name="Westerholm M."/>
        </authorList>
    </citation>
    <scope>NUCLEOTIDE SEQUENCE [LARGE SCALE GENOMIC DNA]</scope>
    <source>
        <strain evidence="1 2">AMB_01</strain>
    </source>
</reference>
<dbReference type="Proteomes" id="UP000595814">
    <property type="component" value="Chromosome"/>
</dbReference>
<accession>A0AC61MPE1</accession>
<protein>
    <submittedName>
        <fullName evidence="1">Polysaccharide deacetylase</fullName>
    </submittedName>
</protein>
<organism evidence="1 2">
    <name type="scientific">Miniphocaeibacter halophilus</name>
    <dbReference type="NCBI Taxonomy" id="2931922"/>
    <lineage>
        <taxon>Bacteria</taxon>
        <taxon>Bacillati</taxon>
        <taxon>Bacillota</taxon>
        <taxon>Tissierellia</taxon>
        <taxon>Tissierellales</taxon>
        <taxon>Peptoniphilaceae</taxon>
        <taxon>Miniphocaeibacter</taxon>
    </lineage>
</organism>
<proteinExistence type="predicted"/>
<evidence type="ECO:0000313" key="1">
    <source>
        <dbReference type="EMBL" id="QQK07341.1"/>
    </source>
</evidence>
<dbReference type="EMBL" id="CP066744">
    <property type="protein sequence ID" value="QQK07341.1"/>
    <property type="molecule type" value="Genomic_DNA"/>
</dbReference>
<name>A0AC61MPE1_9FIRM</name>
<sequence length="285" mass="32789">MKEKLKNIKNIFGVISIFFVIILFVILVFENKKYTKNLEKDITKKEEMKKEKKEENKPNNIYSAGQIQKIISGKEEYSGEKLVFLTFDDGPFNDSTNKILDVLKEKKVNATFFLQGKNVKDETSDVLKRIVSEKNGIGMHSFDHDYKRLYPEKVGDATVIVDEMKKTDTALKKQLGEEFKSSTWRYPGGHMSWKGLEEADKLMADAGVTWIDWNVLNGDAEPSSTRPKTVDEMIDKLDNSMENTPVKDVAVVLMHDGKSKELTVEALPKIIDYYKEKNYKFCIFN</sequence>
<gene>
    <name evidence="1" type="ORF">JFY71_08445</name>
</gene>
<evidence type="ECO:0000313" key="2">
    <source>
        <dbReference type="Proteomes" id="UP000595814"/>
    </source>
</evidence>